<feature type="domain" description="Nitrite/Sulfite reductase ferredoxin-like" evidence="7">
    <location>
        <begin position="16"/>
        <end position="69"/>
    </location>
</feature>
<dbReference type="AlphaFoldDB" id="A0A317DZH7"/>
<accession>A0A317DZH7</accession>
<dbReference type="PANTHER" id="PTHR32439:SF9">
    <property type="entry name" value="BLR3264 PROTEIN"/>
    <property type="match status" value="1"/>
</dbReference>
<dbReference type="GO" id="GO:0051539">
    <property type="term" value="F:4 iron, 4 sulfur cluster binding"/>
    <property type="evidence" value="ECO:0007669"/>
    <property type="project" value="UniProtKB-KW"/>
</dbReference>
<evidence type="ECO:0000256" key="2">
    <source>
        <dbReference type="ARBA" id="ARBA00022617"/>
    </source>
</evidence>
<dbReference type="OrthoDB" id="7459360at2"/>
<dbReference type="GO" id="GO:0016491">
    <property type="term" value="F:oxidoreductase activity"/>
    <property type="evidence" value="ECO:0007669"/>
    <property type="project" value="UniProtKB-KW"/>
</dbReference>
<keyword evidence="4" id="KW-0560">Oxidoreductase</keyword>
<evidence type="ECO:0000256" key="5">
    <source>
        <dbReference type="ARBA" id="ARBA00023004"/>
    </source>
</evidence>
<dbReference type="RefSeq" id="WP_109921788.1">
    <property type="nucleotide sequence ID" value="NZ_QGLF01000004.1"/>
</dbReference>
<dbReference type="SUPFAM" id="SSF56014">
    <property type="entry name" value="Nitrite and sulphite reductase 4Fe-4S domain-like"/>
    <property type="match status" value="1"/>
</dbReference>
<dbReference type="InterPro" id="IPR005117">
    <property type="entry name" value="NiRdtase/SiRdtase_haem-b_fer"/>
</dbReference>
<dbReference type="InterPro" id="IPR045854">
    <property type="entry name" value="NO2/SO3_Rdtase_4Fe4S_sf"/>
</dbReference>
<sequence>MTAAAKGWCPSIGRPMAAADGLILRVKPPGGRLRGGDVLALAEAAAEGGNGLIDLTARGNLQFRGFGEGAATNFAALAVARGLALPEGLVEQRRNILVAPLAGDGARALAAALAGALADEDRFGALPAKFAFAIEDDRGLPLGPGHGDIACRLGGDIADLLLPGATARVAAGAALPAMLALVDRFLAVPGARRLRDLHPGVLTAGLAGVGPAPAPLAPPAPGPLAHGGWRGVAVGFPSGQGNVRQWRQLARLAGDGWLYPTPWRSVLVPGDADTMVPVLDRLGLVTAAGDPRLAVIACTGRPGCAAASVPTRPDAARLLDLLAPPLPAGGIHLSGCAKGCAHPGPAAVTLTGNAGHYDLVLGGRAGAPPIATGLDIDEAADLITTLLESRRA</sequence>
<dbReference type="Proteomes" id="UP000246077">
    <property type="component" value="Unassembled WGS sequence"/>
</dbReference>
<dbReference type="InterPro" id="IPR051329">
    <property type="entry name" value="NIR_SIR_4Fe-4S"/>
</dbReference>
<dbReference type="InterPro" id="IPR036136">
    <property type="entry name" value="Nit/Sulf_reduc_fer-like_dom_sf"/>
</dbReference>
<evidence type="ECO:0000259" key="7">
    <source>
        <dbReference type="Pfam" id="PF03460"/>
    </source>
</evidence>
<keyword evidence="5" id="KW-0408">Iron</keyword>
<dbReference type="GO" id="GO:0046872">
    <property type="term" value="F:metal ion binding"/>
    <property type="evidence" value="ECO:0007669"/>
    <property type="project" value="UniProtKB-KW"/>
</dbReference>
<reference evidence="9" key="1">
    <citation type="submission" date="2018-05" db="EMBL/GenBank/DDBJ databases">
        <title>Zavarzinia sp. HR-AS.</title>
        <authorList>
            <person name="Lee Y."/>
            <person name="Jeon C.O."/>
        </authorList>
    </citation>
    <scope>NUCLEOTIDE SEQUENCE [LARGE SCALE GENOMIC DNA]</scope>
    <source>
        <strain evidence="9">DSM 1231</strain>
    </source>
</reference>
<dbReference type="Gene3D" id="3.30.413.10">
    <property type="entry name" value="Sulfite Reductase Hemoprotein, domain 1"/>
    <property type="match status" value="2"/>
</dbReference>
<evidence type="ECO:0000256" key="3">
    <source>
        <dbReference type="ARBA" id="ARBA00022723"/>
    </source>
</evidence>
<name>A0A317DZH7_9PROT</name>
<evidence type="ECO:0000313" key="8">
    <source>
        <dbReference type="EMBL" id="PWR19614.1"/>
    </source>
</evidence>
<organism evidence="8 9">
    <name type="scientific">Zavarzinia compransoris</name>
    <dbReference type="NCBI Taxonomy" id="1264899"/>
    <lineage>
        <taxon>Bacteria</taxon>
        <taxon>Pseudomonadati</taxon>
        <taxon>Pseudomonadota</taxon>
        <taxon>Alphaproteobacteria</taxon>
        <taxon>Rhodospirillales</taxon>
        <taxon>Zavarziniaceae</taxon>
        <taxon>Zavarzinia</taxon>
    </lineage>
</organism>
<evidence type="ECO:0000256" key="6">
    <source>
        <dbReference type="ARBA" id="ARBA00023014"/>
    </source>
</evidence>
<keyword evidence="1" id="KW-0004">4Fe-4S</keyword>
<keyword evidence="3" id="KW-0479">Metal-binding</keyword>
<comment type="caution">
    <text evidence="8">The sequence shown here is derived from an EMBL/GenBank/DDBJ whole genome shotgun (WGS) entry which is preliminary data.</text>
</comment>
<keyword evidence="9" id="KW-1185">Reference proteome</keyword>
<evidence type="ECO:0000256" key="4">
    <source>
        <dbReference type="ARBA" id="ARBA00023002"/>
    </source>
</evidence>
<dbReference type="Pfam" id="PF03460">
    <property type="entry name" value="NIR_SIR_ferr"/>
    <property type="match status" value="1"/>
</dbReference>
<dbReference type="PANTHER" id="PTHR32439">
    <property type="entry name" value="FERREDOXIN--NITRITE REDUCTASE, CHLOROPLASTIC"/>
    <property type="match status" value="1"/>
</dbReference>
<evidence type="ECO:0000256" key="1">
    <source>
        <dbReference type="ARBA" id="ARBA00022485"/>
    </source>
</evidence>
<dbReference type="SUPFAM" id="SSF55124">
    <property type="entry name" value="Nitrite/Sulfite reductase N-terminal domain-like"/>
    <property type="match status" value="2"/>
</dbReference>
<dbReference type="Gene3D" id="3.90.480.10">
    <property type="entry name" value="Sulfite Reductase Hemoprotein,Domain 2"/>
    <property type="match status" value="1"/>
</dbReference>
<gene>
    <name evidence="8" type="ORF">DKG75_14170</name>
</gene>
<protein>
    <recommendedName>
        <fullName evidence="7">Nitrite/Sulfite reductase ferredoxin-like domain-containing protein</fullName>
    </recommendedName>
</protein>
<evidence type="ECO:0000313" key="9">
    <source>
        <dbReference type="Proteomes" id="UP000246077"/>
    </source>
</evidence>
<keyword evidence="6" id="KW-0411">Iron-sulfur</keyword>
<keyword evidence="2" id="KW-0349">Heme</keyword>
<proteinExistence type="predicted"/>
<dbReference type="EMBL" id="QGLF01000004">
    <property type="protein sequence ID" value="PWR19614.1"/>
    <property type="molecule type" value="Genomic_DNA"/>
</dbReference>